<comment type="caution">
    <text evidence="2">The sequence shown here is derived from an EMBL/GenBank/DDBJ whole genome shotgun (WGS) entry which is preliminary data.</text>
</comment>
<evidence type="ECO:0000313" key="2">
    <source>
        <dbReference type="EMBL" id="KAK5629751.1"/>
    </source>
</evidence>
<name>A0AAN7Z9A2_9PEZI</name>
<dbReference type="EMBL" id="JAWHQM010000012">
    <property type="protein sequence ID" value="KAK5629751.1"/>
    <property type="molecule type" value="Genomic_DNA"/>
</dbReference>
<feature type="compositionally biased region" description="Low complexity" evidence="1">
    <location>
        <begin position="7"/>
        <end position="18"/>
    </location>
</feature>
<feature type="region of interest" description="Disordered" evidence="1">
    <location>
        <begin position="1"/>
        <end position="21"/>
    </location>
</feature>
<keyword evidence="3" id="KW-1185">Reference proteome</keyword>
<evidence type="ECO:0000313" key="3">
    <source>
        <dbReference type="Proteomes" id="UP001305414"/>
    </source>
</evidence>
<dbReference type="Proteomes" id="UP001305414">
    <property type="component" value="Unassembled WGS sequence"/>
</dbReference>
<gene>
    <name evidence="2" type="ORF">RRF57_005466</name>
</gene>
<accession>A0AAN7Z9A2</accession>
<dbReference type="AlphaFoldDB" id="A0AAN7Z9A2"/>
<evidence type="ECO:0000256" key="1">
    <source>
        <dbReference type="SAM" id="MobiDB-lite"/>
    </source>
</evidence>
<sequence length="78" mass="8994">MHRSAPRQRTTQQQQQQQPLSLFDKEMILAGVKPTVRSKDNIIKTPTFQGVNVASHAKNRARTPPSFEFKTNHLHLKF</sequence>
<organism evidence="2 3">
    <name type="scientific">Xylaria bambusicola</name>
    <dbReference type="NCBI Taxonomy" id="326684"/>
    <lineage>
        <taxon>Eukaryota</taxon>
        <taxon>Fungi</taxon>
        <taxon>Dikarya</taxon>
        <taxon>Ascomycota</taxon>
        <taxon>Pezizomycotina</taxon>
        <taxon>Sordariomycetes</taxon>
        <taxon>Xylariomycetidae</taxon>
        <taxon>Xylariales</taxon>
        <taxon>Xylariaceae</taxon>
        <taxon>Xylaria</taxon>
    </lineage>
</organism>
<proteinExistence type="predicted"/>
<protein>
    <submittedName>
        <fullName evidence="2">Uncharacterized protein</fullName>
    </submittedName>
</protein>
<reference evidence="2 3" key="1">
    <citation type="submission" date="2023-10" db="EMBL/GenBank/DDBJ databases">
        <title>Draft genome sequence of Xylaria bambusicola isolate GMP-LS, the root and basal stem rot pathogen of sugarcane in Indonesia.</title>
        <authorList>
            <person name="Selvaraj P."/>
            <person name="Muralishankar V."/>
            <person name="Muruganantham S."/>
            <person name="Sp S."/>
            <person name="Haryani S."/>
            <person name="Lau K.J.X."/>
            <person name="Naqvi N.I."/>
        </authorList>
    </citation>
    <scope>NUCLEOTIDE SEQUENCE [LARGE SCALE GENOMIC DNA]</scope>
    <source>
        <strain evidence="2">GMP-LS</strain>
    </source>
</reference>